<evidence type="ECO:0000256" key="1">
    <source>
        <dbReference type="SAM" id="MobiDB-lite"/>
    </source>
</evidence>
<dbReference type="InterPro" id="IPR051354">
    <property type="entry name" value="Transposase_27_IS1"/>
</dbReference>
<feature type="compositionally biased region" description="Basic residues" evidence="1">
    <location>
        <begin position="158"/>
        <end position="174"/>
    </location>
</feature>
<dbReference type="SMART" id="SM01126">
    <property type="entry name" value="DDE_Tnp_IS1595"/>
    <property type="match status" value="1"/>
</dbReference>
<organism evidence="3 4">
    <name type="scientific">Nitrosomonas mobilis</name>
    <dbReference type="NCBI Taxonomy" id="51642"/>
    <lineage>
        <taxon>Bacteria</taxon>
        <taxon>Pseudomonadati</taxon>
        <taxon>Pseudomonadota</taxon>
        <taxon>Betaproteobacteria</taxon>
        <taxon>Nitrosomonadales</taxon>
        <taxon>Nitrosomonadaceae</taxon>
        <taxon>Nitrosomonas</taxon>
    </lineage>
</organism>
<dbReference type="AlphaFoldDB" id="A0A1G5SB80"/>
<dbReference type="PANTHER" id="PTHR33293">
    <property type="entry name" value="INSERTION ELEMENT IS1 1 PROTEIN INSB-RELATED"/>
    <property type="match status" value="1"/>
</dbReference>
<dbReference type="EMBL" id="FMWO01000022">
    <property type="protein sequence ID" value="SCZ84453.1"/>
    <property type="molecule type" value="Genomic_DNA"/>
</dbReference>
<feature type="region of interest" description="Disordered" evidence="1">
    <location>
        <begin position="156"/>
        <end position="176"/>
    </location>
</feature>
<gene>
    <name evidence="3" type="ORF">NSMM_170004</name>
</gene>
<feature type="domain" description="ISXO2-like transposase" evidence="2">
    <location>
        <begin position="140"/>
        <end position="296"/>
    </location>
</feature>
<dbReference type="InterPro" id="IPR024445">
    <property type="entry name" value="Tnp_ISXO2-like"/>
</dbReference>
<keyword evidence="4" id="KW-1185">Reference proteome</keyword>
<evidence type="ECO:0000259" key="2">
    <source>
        <dbReference type="SMART" id="SM01126"/>
    </source>
</evidence>
<proteinExistence type="predicted"/>
<dbReference type="RefSeq" id="WP_245654634.1">
    <property type="nucleotide sequence ID" value="NZ_FMWO01000022.1"/>
</dbReference>
<protein>
    <submittedName>
        <fullName evidence="3">Transposase</fullName>
    </submittedName>
</protein>
<name>A0A1G5SB80_9PROT</name>
<dbReference type="Pfam" id="PF12762">
    <property type="entry name" value="DDE_Tnp_IS1595"/>
    <property type="match status" value="1"/>
</dbReference>
<dbReference type="Proteomes" id="UP000198729">
    <property type="component" value="Unassembled WGS sequence"/>
</dbReference>
<evidence type="ECO:0000313" key="4">
    <source>
        <dbReference type="Proteomes" id="UP000198729"/>
    </source>
</evidence>
<evidence type="ECO:0000313" key="3">
    <source>
        <dbReference type="EMBL" id="SCZ84453.1"/>
    </source>
</evidence>
<reference evidence="3 4" key="1">
    <citation type="submission" date="2016-10" db="EMBL/GenBank/DDBJ databases">
        <authorList>
            <person name="de Groot N.N."/>
        </authorList>
    </citation>
    <scope>NUCLEOTIDE SEQUENCE [LARGE SCALE GENOMIC DNA]</scope>
    <source>
        <strain evidence="3">1</strain>
    </source>
</reference>
<dbReference type="NCBIfam" id="NF033547">
    <property type="entry name" value="transpos_IS1595"/>
    <property type="match status" value="1"/>
</dbReference>
<dbReference type="PANTHER" id="PTHR33293:SF1">
    <property type="entry name" value="INSERTION ELEMENT IS1 1 PROTEIN INSB-RELATED"/>
    <property type="match status" value="1"/>
</dbReference>
<accession>A0A1G5SB80</accession>
<sequence>MKATDFREWLEKISQLNRRQKEQAKHYLSEAKPQAVVVKYLEDSFEPSCPVCQADRPHRWGHQAGLQRFRCCLCKHTFTAISGTPLARLRHKEQWLNYSAALIEGLTVRASGRQCGIDKNTSFRWRHRFLTLPAATKANHLQGIIEADETFFPSSCKGQRHLNRPPRKRGKQIHVRSTGKDQVPVLVVRDRSGATADFMLNAPDRKTIEPPLRAILAKDAIFCSDGAAVYRSVAHSLGITHRPVNLSAGIRVIAGVYHIQNVNAYDSRLKQWMKRFHGVATKYLENYLGWRRWLERWGGHN</sequence>